<protein>
    <recommendedName>
        <fullName evidence="3">Alkyl hydroperoxide reductase subunit C/ Thiol specific antioxidant domain-containing protein</fullName>
    </recommendedName>
</protein>
<reference evidence="1" key="1">
    <citation type="submission" date="2022-04" db="EMBL/GenBank/DDBJ databases">
        <authorList>
            <person name="Criscuolo A."/>
        </authorList>
    </citation>
    <scope>NUCLEOTIDE SEQUENCE</scope>
    <source>
        <strain evidence="1">CIP111895</strain>
    </source>
</reference>
<sequence length="58" mass="6526">MQKRKYLMIILSLMLFTIIVTGCSSNENAKALKDDKGNIVALDNKEKPTLLFFFTGNS</sequence>
<proteinExistence type="predicted"/>
<dbReference type="PROSITE" id="PS51257">
    <property type="entry name" value="PROKAR_LIPOPROTEIN"/>
    <property type="match status" value="1"/>
</dbReference>
<dbReference type="Proteomes" id="UP000838308">
    <property type="component" value="Unassembled WGS sequence"/>
</dbReference>
<evidence type="ECO:0008006" key="3">
    <source>
        <dbReference type="Google" id="ProtNLM"/>
    </source>
</evidence>
<gene>
    <name evidence="1" type="ORF">BACCIP111895_00831</name>
</gene>
<evidence type="ECO:0000313" key="1">
    <source>
        <dbReference type="EMBL" id="CAH2713677.1"/>
    </source>
</evidence>
<keyword evidence="2" id="KW-1185">Reference proteome</keyword>
<comment type="caution">
    <text evidence="1">The sequence shown here is derived from an EMBL/GenBank/DDBJ whole genome shotgun (WGS) entry which is preliminary data.</text>
</comment>
<name>A0ABN8KJS0_9BACI</name>
<dbReference type="EMBL" id="CALBWS010000003">
    <property type="protein sequence ID" value="CAH2713677.1"/>
    <property type="molecule type" value="Genomic_DNA"/>
</dbReference>
<accession>A0ABN8KJS0</accession>
<organism evidence="1 2">
    <name type="scientific">Neobacillus rhizosphaerae</name>
    <dbReference type="NCBI Taxonomy" id="2880965"/>
    <lineage>
        <taxon>Bacteria</taxon>
        <taxon>Bacillati</taxon>
        <taxon>Bacillota</taxon>
        <taxon>Bacilli</taxon>
        <taxon>Bacillales</taxon>
        <taxon>Bacillaceae</taxon>
        <taxon>Neobacillus</taxon>
    </lineage>
</organism>
<evidence type="ECO:0000313" key="2">
    <source>
        <dbReference type="Proteomes" id="UP000838308"/>
    </source>
</evidence>